<dbReference type="Proteomes" id="UP000654913">
    <property type="component" value="Chromosome 1"/>
</dbReference>
<sequence length="632" mass="70298">MPSELNPLIISAESIALSSLVCSIPAPPSDNNTECLPSSNRKYTLPLDTERQLARTLAFLSHSKDDVNHIPAVCLEEDQDTGGLNVIFAVNRTSHKDGGAAMARIKTGFDRLFSTLANLGLLPDLKRLVLDDVICMCSGRILSRLRLAPSKRKRDSRPFRDSLREAVLAAKRISDQKLRESNMLEVLNQFAIKARDAEKLIDSWSRHQVQARLIELVEGIYQVHRIPQLPALIRAIPNRDLDPCSKESVLNIVSKVSRYRESARFLYRTAKDCALARNMRAVPVHLPREAYDIPSFNGYAPNLRSRILEASSKGQQKRLINSICSVSKLTEQQAIAQYSQQVPKTLTEGKIHAEVQLIAYCELQKPKMYPRLVCSSKDACFLCNMFLLEYHKILAPRSHGKLYPGWRLPCPPQLTELEFAFCDTLGSHLQQTLSHLLSKKQWPVHPCPNESTLFTLPSLSTPAASLSSKAGQAAEPRAQNEEGLLPSPHLSTTSINSVHSAPAAREGTDLSDGNGLPDAVVYSPRHRLLRHYTLISNSTIQGRLSLGESSTFYTAGSIHIQLEHSTGTKNMQYWLKRLDIEEVAKAQAADPPSVVLDAFQLETPVTISDRNVLYLTAKDTVLEIGWRPVASD</sequence>
<evidence type="ECO:0000256" key="1">
    <source>
        <dbReference type="SAM" id="MobiDB-lite"/>
    </source>
</evidence>
<dbReference type="InterPro" id="IPR027796">
    <property type="entry name" value="OTT_1508_deam-like"/>
</dbReference>
<feature type="region of interest" description="Disordered" evidence="1">
    <location>
        <begin position="465"/>
        <end position="512"/>
    </location>
</feature>
<reference evidence="2" key="1">
    <citation type="submission" date="2021-01" db="EMBL/GenBank/DDBJ databases">
        <authorList>
            <consortium name="Aspergillus puulaauensis MK2 genome sequencing consortium"/>
            <person name="Kazuki M."/>
            <person name="Futagami T."/>
        </authorList>
    </citation>
    <scope>NUCLEOTIDE SEQUENCE</scope>
    <source>
        <strain evidence="2">MK2</strain>
    </source>
</reference>
<evidence type="ECO:0000313" key="3">
    <source>
        <dbReference type="Proteomes" id="UP000654913"/>
    </source>
</evidence>
<evidence type="ECO:0000313" key="2">
    <source>
        <dbReference type="EMBL" id="BCS19488.1"/>
    </source>
</evidence>
<dbReference type="OrthoDB" id="4851849at2759"/>
<dbReference type="EMBL" id="AP024443">
    <property type="protein sequence ID" value="BCS19488.1"/>
    <property type="molecule type" value="Genomic_DNA"/>
</dbReference>
<protein>
    <submittedName>
        <fullName evidence="2">Uncharacterized protein</fullName>
    </submittedName>
</protein>
<dbReference type="AlphaFoldDB" id="A0A7R7XEC0"/>
<dbReference type="KEGG" id="apuu:APUU_12316A"/>
<name>A0A7R7XEC0_9EURO</name>
<organism evidence="2 3">
    <name type="scientific">Aspergillus puulaauensis</name>
    <dbReference type="NCBI Taxonomy" id="1220207"/>
    <lineage>
        <taxon>Eukaryota</taxon>
        <taxon>Fungi</taxon>
        <taxon>Dikarya</taxon>
        <taxon>Ascomycota</taxon>
        <taxon>Pezizomycotina</taxon>
        <taxon>Eurotiomycetes</taxon>
        <taxon>Eurotiomycetidae</taxon>
        <taxon>Eurotiales</taxon>
        <taxon>Aspergillaceae</taxon>
        <taxon>Aspergillus</taxon>
    </lineage>
</organism>
<proteinExistence type="predicted"/>
<dbReference type="RefSeq" id="XP_041551682.1">
    <property type="nucleotide sequence ID" value="XM_041698504.1"/>
</dbReference>
<accession>A0A7R7XEC0</accession>
<dbReference type="Pfam" id="PF14441">
    <property type="entry name" value="OTT_1508_deam"/>
    <property type="match status" value="1"/>
</dbReference>
<reference evidence="2" key="2">
    <citation type="submission" date="2021-02" db="EMBL/GenBank/DDBJ databases">
        <title>Aspergillus puulaauensis MK2 genome sequence.</title>
        <authorList>
            <person name="Futagami T."/>
            <person name="Mori K."/>
            <person name="Kadooka C."/>
            <person name="Tanaka T."/>
        </authorList>
    </citation>
    <scope>NUCLEOTIDE SEQUENCE</scope>
    <source>
        <strain evidence="2">MK2</strain>
    </source>
</reference>
<gene>
    <name evidence="2" type="ORF">APUU_12316A</name>
</gene>
<feature type="compositionally biased region" description="Polar residues" evidence="1">
    <location>
        <begin position="489"/>
        <end position="499"/>
    </location>
</feature>
<keyword evidence="3" id="KW-1185">Reference proteome</keyword>
<dbReference type="GeneID" id="64969493"/>